<name>A0AAJ0DAR3_9PEZI</name>
<evidence type="ECO:0000313" key="2">
    <source>
        <dbReference type="EMBL" id="KAK3050435.1"/>
    </source>
</evidence>
<sequence>MPRTAHTTARKPGIMDRLRARPARQEAKVTTKTSKNPITGSTKTTRTTETHPNGLGHHGHAGRGPMASNTRTHHTTTAAQPVHRQQRKPSMGDKLAGAMKRTFTTKPGKKAAGTRRMNGTDGRGTHRVY</sequence>
<feature type="compositionally biased region" description="Basic and acidic residues" evidence="1">
    <location>
        <begin position="13"/>
        <end position="29"/>
    </location>
</feature>
<comment type="caution">
    <text evidence="2">The sequence shown here is derived from an EMBL/GenBank/DDBJ whole genome shotgun (WGS) entry which is preliminary data.</text>
</comment>
<dbReference type="EMBL" id="JAWDJX010000032">
    <property type="protein sequence ID" value="KAK3050435.1"/>
    <property type="molecule type" value="Genomic_DNA"/>
</dbReference>
<dbReference type="AlphaFoldDB" id="A0AAJ0DAR3"/>
<feature type="compositionally biased region" description="Polar residues" evidence="1">
    <location>
        <begin position="67"/>
        <end position="79"/>
    </location>
</feature>
<evidence type="ECO:0000313" key="3">
    <source>
        <dbReference type="Proteomes" id="UP001271007"/>
    </source>
</evidence>
<accession>A0AAJ0DAR3</accession>
<keyword evidence="3" id="KW-1185">Reference proteome</keyword>
<reference evidence="2" key="1">
    <citation type="submission" date="2023-04" db="EMBL/GenBank/DDBJ databases">
        <title>Black Yeasts Isolated from many extreme environments.</title>
        <authorList>
            <person name="Coleine C."/>
            <person name="Stajich J.E."/>
            <person name="Selbmann L."/>
        </authorList>
    </citation>
    <scope>NUCLEOTIDE SEQUENCE</scope>
    <source>
        <strain evidence="2">CCFEE 5312</strain>
    </source>
</reference>
<protein>
    <submittedName>
        <fullName evidence="2">Uncharacterized protein</fullName>
    </submittedName>
</protein>
<proteinExistence type="predicted"/>
<dbReference type="Proteomes" id="UP001271007">
    <property type="component" value="Unassembled WGS sequence"/>
</dbReference>
<feature type="region of interest" description="Disordered" evidence="1">
    <location>
        <begin position="1"/>
        <end position="129"/>
    </location>
</feature>
<organism evidence="2 3">
    <name type="scientific">Extremus antarcticus</name>
    <dbReference type="NCBI Taxonomy" id="702011"/>
    <lineage>
        <taxon>Eukaryota</taxon>
        <taxon>Fungi</taxon>
        <taxon>Dikarya</taxon>
        <taxon>Ascomycota</taxon>
        <taxon>Pezizomycotina</taxon>
        <taxon>Dothideomycetes</taxon>
        <taxon>Dothideomycetidae</taxon>
        <taxon>Mycosphaerellales</taxon>
        <taxon>Extremaceae</taxon>
        <taxon>Extremus</taxon>
    </lineage>
</organism>
<gene>
    <name evidence="2" type="ORF">LTR09_008346</name>
</gene>
<evidence type="ECO:0000256" key="1">
    <source>
        <dbReference type="SAM" id="MobiDB-lite"/>
    </source>
</evidence>